<name>A0A235B8W5_9BACL</name>
<gene>
    <name evidence="2" type="ORF">CHM34_06290</name>
</gene>
<feature type="domain" description="N-acetyltransferase" evidence="1">
    <location>
        <begin position="1"/>
        <end position="149"/>
    </location>
</feature>
<dbReference type="CDD" id="cd04301">
    <property type="entry name" value="NAT_SF"/>
    <property type="match status" value="1"/>
</dbReference>
<dbReference type="GO" id="GO:0016747">
    <property type="term" value="F:acyltransferase activity, transferring groups other than amino-acyl groups"/>
    <property type="evidence" value="ECO:0007669"/>
    <property type="project" value="InterPro"/>
</dbReference>
<protein>
    <recommendedName>
        <fullName evidence="1">N-acetyltransferase domain-containing protein</fullName>
    </recommendedName>
</protein>
<dbReference type="SUPFAM" id="SSF55729">
    <property type="entry name" value="Acyl-CoA N-acyltransferases (Nat)"/>
    <property type="match status" value="1"/>
</dbReference>
<dbReference type="Gene3D" id="3.40.630.30">
    <property type="match status" value="1"/>
</dbReference>
<reference evidence="2 3" key="1">
    <citation type="submission" date="2017-07" db="EMBL/GenBank/DDBJ databases">
        <title>The genome sequence of Paludifilum halophilum highlights mechanisms for microbial adaptation to high salt environemnts.</title>
        <authorList>
            <person name="Belbahri L."/>
        </authorList>
    </citation>
    <scope>NUCLEOTIDE SEQUENCE [LARGE SCALE GENOMIC DNA]</scope>
    <source>
        <strain evidence="2 3">DSM 102817</strain>
    </source>
</reference>
<dbReference type="OrthoDB" id="2869300at2"/>
<dbReference type="EMBL" id="NOWF01000003">
    <property type="protein sequence ID" value="OYD08439.1"/>
    <property type="molecule type" value="Genomic_DNA"/>
</dbReference>
<sequence length="155" mass="17414">MNVYVLTPVQLKRLRPSILQFAKKYGDQRITHRALRWLKTLKSGPFPEGTWMATAVDGRRLIGFILFGRYGLEESFIVVHPSYRKKGVAETLLQAALDEMDKIYTRVACDNLPSLKLCFSAGLVAFHLIKGPTGKPTLCFGGGEWNPAEFKEKAV</sequence>
<keyword evidence="3" id="KW-1185">Reference proteome</keyword>
<dbReference type="AlphaFoldDB" id="A0A235B8W5"/>
<evidence type="ECO:0000313" key="3">
    <source>
        <dbReference type="Proteomes" id="UP000215459"/>
    </source>
</evidence>
<dbReference type="Proteomes" id="UP000215459">
    <property type="component" value="Unassembled WGS sequence"/>
</dbReference>
<comment type="caution">
    <text evidence="2">The sequence shown here is derived from an EMBL/GenBank/DDBJ whole genome shotgun (WGS) entry which is preliminary data.</text>
</comment>
<accession>A0A235B8W5</accession>
<organism evidence="2 3">
    <name type="scientific">Paludifilum halophilum</name>
    <dbReference type="NCBI Taxonomy" id="1642702"/>
    <lineage>
        <taxon>Bacteria</taxon>
        <taxon>Bacillati</taxon>
        <taxon>Bacillota</taxon>
        <taxon>Bacilli</taxon>
        <taxon>Bacillales</taxon>
        <taxon>Thermoactinomycetaceae</taxon>
        <taxon>Paludifilum</taxon>
    </lineage>
</organism>
<dbReference type="Pfam" id="PF00583">
    <property type="entry name" value="Acetyltransf_1"/>
    <property type="match status" value="1"/>
</dbReference>
<dbReference type="PROSITE" id="PS51186">
    <property type="entry name" value="GNAT"/>
    <property type="match status" value="1"/>
</dbReference>
<evidence type="ECO:0000259" key="1">
    <source>
        <dbReference type="PROSITE" id="PS51186"/>
    </source>
</evidence>
<dbReference type="InterPro" id="IPR016181">
    <property type="entry name" value="Acyl_CoA_acyltransferase"/>
</dbReference>
<evidence type="ECO:0000313" key="2">
    <source>
        <dbReference type="EMBL" id="OYD08439.1"/>
    </source>
</evidence>
<dbReference type="RefSeq" id="WP_094263744.1">
    <property type="nucleotide sequence ID" value="NZ_NOWF01000003.1"/>
</dbReference>
<proteinExistence type="predicted"/>
<dbReference type="InterPro" id="IPR000182">
    <property type="entry name" value="GNAT_dom"/>
</dbReference>